<proteinExistence type="predicted"/>
<keyword evidence="1" id="KW-0175">Coiled coil</keyword>
<evidence type="ECO:0000256" key="1">
    <source>
        <dbReference type="SAM" id="Coils"/>
    </source>
</evidence>
<feature type="coiled-coil region" evidence="1">
    <location>
        <begin position="215"/>
        <end position="242"/>
    </location>
</feature>
<gene>
    <name evidence="2" type="ORF">Unknown280_0170</name>
</gene>
<evidence type="ECO:0008006" key="3">
    <source>
        <dbReference type="Google" id="ProtNLM"/>
    </source>
</evidence>
<organism evidence="2">
    <name type="scientific">uncultured Spirochaetaceae bacterium</name>
    <dbReference type="NCBI Taxonomy" id="201186"/>
    <lineage>
        <taxon>Bacteria</taxon>
        <taxon>Pseudomonadati</taxon>
        <taxon>Spirochaetota</taxon>
        <taxon>Spirochaetia</taxon>
        <taxon>Spirochaetales</taxon>
        <taxon>Spirochaetaceae</taxon>
        <taxon>environmental samples</taxon>
    </lineage>
</organism>
<name>A0A650F573_9SPIO</name>
<dbReference type="InterPro" id="IPR012106">
    <property type="entry name" value="Phage_Mu_Gp1"/>
</dbReference>
<reference evidence="2" key="1">
    <citation type="journal article" date="2020" name="J. ISSAAS">
        <title>Lactobacilli and other gastrointestinal microbiota of Peromyscus leucopus, reservoir host for agents of Lyme disease and other zoonoses in North America.</title>
        <authorList>
            <person name="Milovic A."/>
            <person name="Bassam K."/>
            <person name="Shao H."/>
            <person name="Chatzistamou I."/>
            <person name="Tufts D.M."/>
            <person name="Diuk-Wasser M."/>
            <person name="Barbour A.G."/>
        </authorList>
    </citation>
    <scope>NUCLEOTIDE SEQUENCE</scope>
    <source>
        <strain evidence="2">LL50</strain>
    </source>
</reference>
<evidence type="ECO:0000313" key="2">
    <source>
        <dbReference type="EMBL" id="QGT51325.1"/>
    </source>
</evidence>
<dbReference type="PIRSF" id="PIRSF016624">
    <property type="entry name" value="Mu_prophg_I"/>
    <property type="match status" value="1"/>
</dbReference>
<accession>A0A650F573</accession>
<sequence>MKNAGSLFLSLNTEGGNVPSRIQLIPAPDRKNIVGVDGRKWTLSDSAALCAAMNAKNTMFPIDENHSTDLAAPKGEPSPALGWFHHLTAQGDGSVWADVQWNARGENALGNKEYRYISPVFLCDKEKRITEILRAALTNNPNLDNPALNSKSQDKLAEEKNMDKELCAALGLPETATKDEVLAAVARQKAELNVSKDAPNGQKVDLTAYAPRADLNAMEARAVEAEKKVAELNAARLKADAEKAVDGAIANRKIAPASREAYLELCASEKGLEQFRAIVAASPAVIGEGGVPNCEPPNGNGQSVALNASEKQLASSMGYTEEEFEKMRKAGE</sequence>
<dbReference type="Pfam" id="PF10123">
    <property type="entry name" value="Mu-like_Pro"/>
    <property type="match status" value="1"/>
</dbReference>
<dbReference type="AlphaFoldDB" id="A0A650F573"/>
<protein>
    <recommendedName>
        <fullName evidence="3">Mu phage protease GpI</fullName>
    </recommendedName>
</protein>
<dbReference type="EMBL" id="MN577574">
    <property type="protein sequence ID" value="QGT51325.1"/>
    <property type="molecule type" value="Genomic_DNA"/>
</dbReference>